<dbReference type="EMBL" id="WHOD01000052">
    <property type="protein sequence ID" value="NOU93930.1"/>
    <property type="molecule type" value="Genomic_DNA"/>
</dbReference>
<protein>
    <recommendedName>
        <fullName evidence="4">Acetyl xylan esterase domain-containing protein</fullName>
    </recommendedName>
</protein>
<dbReference type="SUPFAM" id="SSF53474">
    <property type="entry name" value="alpha/beta-Hydrolases"/>
    <property type="match status" value="1"/>
</dbReference>
<dbReference type="InterPro" id="IPR050261">
    <property type="entry name" value="FrsA_esterase"/>
</dbReference>
<accession>A0A972GW69</accession>
<keyword evidence="1" id="KW-0378">Hydrolase</keyword>
<reference evidence="2" key="1">
    <citation type="submission" date="2019-10" db="EMBL/GenBank/DDBJ databases">
        <title>Description of Paenibacillus glebae sp. nov.</title>
        <authorList>
            <person name="Carlier A."/>
            <person name="Qi S."/>
        </authorList>
    </citation>
    <scope>NUCLEOTIDE SEQUENCE</scope>
    <source>
        <strain evidence="2">LMG 31456</strain>
    </source>
</reference>
<dbReference type="GO" id="GO:0052689">
    <property type="term" value="F:carboxylic ester hydrolase activity"/>
    <property type="evidence" value="ECO:0007669"/>
    <property type="project" value="UniProtKB-ARBA"/>
</dbReference>
<dbReference type="PANTHER" id="PTHR22946:SF9">
    <property type="entry name" value="POLYKETIDE TRANSFERASE AF380"/>
    <property type="match status" value="1"/>
</dbReference>
<comment type="caution">
    <text evidence="2">The sequence shown here is derived from an EMBL/GenBank/DDBJ whole genome shotgun (WGS) entry which is preliminary data.</text>
</comment>
<dbReference type="InterPro" id="IPR025890">
    <property type="entry name" value="Abhydrolase_bac"/>
</dbReference>
<dbReference type="PANTHER" id="PTHR22946">
    <property type="entry name" value="DIENELACTONE HYDROLASE DOMAIN-CONTAINING PROTEIN-RELATED"/>
    <property type="match status" value="1"/>
</dbReference>
<dbReference type="InterPro" id="IPR029058">
    <property type="entry name" value="AB_hydrolase_fold"/>
</dbReference>
<organism evidence="2 3">
    <name type="scientific">Paenibacillus foliorum</name>
    <dbReference type="NCBI Taxonomy" id="2654974"/>
    <lineage>
        <taxon>Bacteria</taxon>
        <taxon>Bacillati</taxon>
        <taxon>Bacillota</taxon>
        <taxon>Bacilli</taxon>
        <taxon>Bacillales</taxon>
        <taxon>Paenibacillaceae</taxon>
        <taxon>Paenibacillus</taxon>
    </lineage>
</organism>
<dbReference type="AlphaFoldDB" id="A0A972GW69"/>
<evidence type="ECO:0000313" key="3">
    <source>
        <dbReference type="Proteomes" id="UP000641588"/>
    </source>
</evidence>
<sequence>MKWVCRLWHTAEQRNKEGKWMIYFDEQRYIQTVLAKMIREFDYRHVLGTGKWQEWQEWQQAFRSKLAEITGLEQIKRQAIGVPLSPRITETVEFPEYTREKIYITSETDIEVPFYLLLPKNAVKPVPLAICAHGHGRRGKEDYAGNFESPEDREQAINQDRDLAEQAISEGYAALVPEVRGFWEMARQEDMHEGKSKSCDDMQRISLLLGRSLIGERVHDFSRVLDYAATRPELDMEKVMITGSSSGGAVCVFTAALDERISLVAPGCYFCTFEHSIVSVHHCICNAIPGIMQVGEMYDVVGLIAPRPVLMINGETDPLFPIEGVHISFEHVQNIYSEFGSADRCELFVGNGGHRYFKNRVWDFVREQWAL</sequence>
<dbReference type="Gene3D" id="3.40.50.1820">
    <property type="entry name" value="alpha/beta hydrolase"/>
    <property type="match status" value="1"/>
</dbReference>
<proteinExistence type="predicted"/>
<evidence type="ECO:0000256" key="1">
    <source>
        <dbReference type="ARBA" id="ARBA00022801"/>
    </source>
</evidence>
<evidence type="ECO:0008006" key="4">
    <source>
        <dbReference type="Google" id="ProtNLM"/>
    </source>
</evidence>
<evidence type="ECO:0000313" key="2">
    <source>
        <dbReference type="EMBL" id="NOU93930.1"/>
    </source>
</evidence>
<dbReference type="Proteomes" id="UP000641588">
    <property type="component" value="Unassembled WGS sequence"/>
</dbReference>
<name>A0A972GW69_9BACL</name>
<keyword evidence="3" id="KW-1185">Reference proteome</keyword>
<dbReference type="Pfam" id="PF12715">
    <property type="entry name" value="Abhydrolase_7"/>
    <property type="match status" value="1"/>
</dbReference>
<gene>
    <name evidence="2" type="ORF">GC093_11980</name>
</gene>